<accession>A0A7S4JLL8</accession>
<name>A0A7S4JLL8_9EUKA</name>
<sequence length="127" mass="13500">MAVGDPMDSCATPRHGGASARRLCHSTTRRGISPPPVADEAAGRCDWQAAAGGDRRRRLAVADRAQEGGTACPRWCLSAVRVARGAARLFVLEEHKGVARGECLMRVDGSMCAMGPSRVRHRACNCS</sequence>
<protein>
    <submittedName>
        <fullName evidence="2">Uncharacterized protein</fullName>
    </submittedName>
</protein>
<dbReference type="AlphaFoldDB" id="A0A7S4JLL8"/>
<evidence type="ECO:0000313" key="2">
    <source>
        <dbReference type="EMBL" id="CAE2267348.1"/>
    </source>
</evidence>
<proteinExistence type="predicted"/>
<dbReference type="EMBL" id="HBKO01038392">
    <property type="protein sequence ID" value="CAE2267348.1"/>
    <property type="molecule type" value="Transcribed_RNA"/>
</dbReference>
<gene>
    <name evidence="2" type="ORF">CPOL0286_LOCUS17548</name>
</gene>
<feature type="region of interest" description="Disordered" evidence="1">
    <location>
        <begin position="1"/>
        <end position="44"/>
    </location>
</feature>
<reference evidence="2" key="1">
    <citation type="submission" date="2021-01" db="EMBL/GenBank/DDBJ databases">
        <authorList>
            <person name="Corre E."/>
            <person name="Pelletier E."/>
            <person name="Niang G."/>
            <person name="Scheremetjew M."/>
            <person name="Finn R."/>
            <person name="Kale V."/>
            <person name="Holt S."/>
            <person name="Cochrane G."/>
            <person name="Meng A."/>
            <person name="Brown T."/>
            <person name="Cohen L."/>
        </authorList>
    </citation>
    <scope>NUCLEOTIDE SEQUENCE</scope>
    <source>
        <strain evidence="2">UIO037</strain>
    </source>
</reference>
<evidence type="ECO:0000256" key="1">
    <source>
        <dbReference type="SAM" id="MobiDB-lite"/>
    </source>
</evidence>
<organism evidence="2">
    <name type="scientific">Prymnesium polylepis</name>
    <dbReference type="NCBI Taxonomy" id="72548"/>
    <lineage>
        <taxon>Eukaryota</taxon>
        <taxon>Haptista</taxon>
        <taxon>Haptophyta</taxon>
        <taxon>Prymnesiophyceae</taxon>
        <taxon>Prymnesiales</taxon>
        <taxon>Prymnesiaceae</taxon>
        <taxon>Prymnesium</taxon>
    </lineage>
</organism>